<dbReference type="InterPro" id="IPR051912">
    <property type="entry name" value="Alkylbase_DNA_Glycosylase/TA"/>
</dbReference>
<dbReference type="Gene3D" id="1.10.1670.10">
    <property type="entry name" value="Helix-hairpin-Helix base-excision DNA repair enzymes (C-terminal)"/>
    <property type="match status" value="1"/>
</dbReference>
<dbReference type="GO" id="GO:0032131">
    <property type="term" value="F:alkylated DNA binding"/>
    <property type="evidence" value="ECO:0007669"/>
    <property type="project" value="TreeGrafter"/>
</dbReference>
<dbReference type="GO" id="GO:0006307">
    <property type="term" value="P:DNA alkylation repair"/>
    <property type="evidence" value="ECO:0007669"/>
    <property type="project" value="TreeGrafter"/>
</dbReference>
<dbReference type="InterPro" id="IPR003265">
    <property type="entry name" value="HhH-GPD_domain"/>
</dbReference>
<dbReference type="GO" id="GO:0032993">
    <property type="term" value="C:protein-DNA complex"/>
    <property type="evidence" value="ECO:0007669"/>
    <property type="project" value="TreeGrafter"/>
</dbReference>
<dbReference type="InterPro" id="IPR011257">
    <property type="entry name" value="DNA_glycosylase"/>
</dbReference>
<evidence type="ECO:0000256" key="2">
    <source>
        <dbReference type="ARBA" id="ARBA00012000"/>
    </source>
</evidence>
<sequence>MQPVDLDITYTQPLDADALWDYWAARVVAGVEEAGEAVYRRAVLLPGGPAVLRFERTGAELRAEALLTDPADSEAAREVALRTVDAGVDPAAVLEHLGGHPWLGDLVRTRPGLRAPGHPGGFEVALRAVIAQQVSLRAARTVTARLVRAAGTALAEPVGSITHLFPTPVQVLTLADDGAALAMPTSRRRAVLALADAVAGGFDLDRGDPAEVGRSLLALPGIGPWTEQYVRMRALGDADAFCGTDLVLRRTAERLGGGPLDPTGAEFAPWRTYAAHHLWRAAQLARG</sequence>
<dbReference type="EMBL" id="DXBY01000286">
    <property type="protein sequence ID" value="HIZ37424.1"/>
    <property type="molecule type" value="Genomic_DNA"/>
</dbReference>
<dbReference type="Gene3D" id="3.30.310.20">
    <property type="entry name" value="DNA-3-methyladenine glycosylase AlkA, N-terminal domain"/>
    <property type="match status" value="1"/>
</dbReference>
<dbReference type="AlphaFoldDB" id="A0A9D2EGT1"/>
<evidence type="ECO:0000313" key="7">
    <source>
        <dbReference type="EMBL" id="HIZ37424.1"/>
    </source>
</evidence>
<dbReference type="PANTHER" id="PTHR43003:SF13">
    <property type="entry name" value="DNA-3-METHYLADENINE GLYCOSYLASE 2"/>
    <property type="match status" value="1"/>
</dbReference>
<accession>A0A9D2EGT1</accession>
<reference evidence="7" key="2">
    <citation type="submission" date="2021-04" db="EMBL/GenBank/DDBJ databases">
        <authorList>
            <person name="Gilroy R."/>
        </authorList>
    </citation>
    <scope>NUCLEOTIDE SEQUENCE</scope>
    <source>
        <strain evidence="7">ChiGjej4B4-7305</strain>
    </source>
</reference>
<feature type="domain" description="HhH-GPD" evidence="5">
    <location>
        <begin position="130"/>
        <end position="283"/>
    </location>
</feature>
<evidence type="ECO:0000256" key="1">
    <source>
        <dbReference type="ARBA" id="ARBA00000086"/>
    </source>
</evidence>
<dbReference type="GO" id="GO:0008725">
    <property type="term" value="F:DNA-3-methyladenine glycosylase activity"/>
    <property type="evidence" value="ECO:0007669"/>
    <property type="project" value="TreeGrafter"/>
</dbReference>
<reference evidence="7" key="1">
    <citation type="journal article" date="2021" name="PeerJ">
        <title>Extensive microbial diversity within the chicken gut microbiome revealed by metagenomics and culture.</title>
        <authorList>
            <person name="Gilroy R."/>
            <person name="Ravi A."/>
            <person name="Getino M."/>
            <person name="Pursley I."/>
            <person name="Horton D.L."/>
            <person name="Alikhan N.F."/>
            <person name="Baker D."/>
            <person name="Gharbi K."/>
            <person name="Hall N."/>
            <person name="Watson M."/>
            <person name="Adriaenssens E.M."/>
            <person name="Foster-Nyarko E."/>
            <person name="Jarju S."/>
            <person name="Secka A."/>
            <person name="Antonio M."/>
            <person name="Oren A."/>
            <person name="Chaudhuri R.R."/>
            <person name="La Ragione R."/>
            <person name="Hildebrand F."/>
            <person name="Pallen M.J."/>
        </authorList>
    </citation>
    <scope>NUCLEOTIDE SEQUENCE</scope>
    <source>
        <strain evidence="7">ChiGjej4B4-7305</strain>
    </source>
</reference>
<dbReference type="Pfam" id="PF06029">
    <property type="entry name" value="AlkA_N"/>
    <property type="match status" value="1"/>
</dbReference>
<gene>
    <name evidence="7" type="ORF">H9815_16735</name>
</gene>
<dbReference type="GO" id="GO:0005737">
    <property type="term" value="C:cytoplasm"/>
    <property type="evidence" value="ECO:0007669"/>
    <property type="project" value="TreeGrafter"/>
</dbReference>
<dbReference type="InterPro" id="IPR010316">
    <property type="entry name" value="AlkA_N"/>
</dbReference>
<protein>
    <recommendedName>
        <fullName evidence="2">DNA-3-methyladenine glycosylase II</fullName>
        <ecNumber evidence="2">3.2.2.21</ecNumber>
    </recommendedName>
</protein>
<dbReference type="EC" id="3.2.2.21" evidence="2"/>
<dbReference type="InterPro" id="IPR023170">
    <property type="entry name" value="HhH_base_excis_C"/>
</dbReference>
<dbReference type="PANTHER" id="PTHR43003">
    <property type="entry name" value="DNA-3-METHYLADENINE GLYCOSYLASE"/>
    <property type="match status" value="1"/>
</dbReference>
<dbReference type="GO" id="GO:0043916">
    <property type="term" value="F:DNA-7-methylguanine glycosylase activity"/>
    <property type="evidence" value="ECO:0007669"/>
    <property type="project" value="TreeGrafter"/>
</dbReference>
<dbReference type="SUPFAM" id="SSF55945">
    <property type="entry name" value="TATA-box binding protein-like"/>
    <property type="match status" value="1"/>
</dbReference>
<comment type="caution">
    <text evidence="7">The sequence shown here is derived from an EMBL/GenBank/DDBJ whole genome shotgun (WGS) entry which is preliminary data.</text>
</comment>
<feature type="domain" description="DNA-3-methyladenine glycosylase AlkA N-terminal" evidence="6">
    <location>
        <begin position="5"/>
        <end position="120"/>
    </location>
</feature>
<evidence type="ECO:0000259" key="6">
    <source>
        <dbReference type="SMART" id="SM01009"/>
    </source>
</evidence>
<dbReference type="Gene3D" id="1.10.340.30">
    <property type="entry name" value="Hypothetical protein, domain 2"/>
    <property type="match status" value="1"/>
</dbReference>
<organism evidence="7 8">
    <name type="scientific">Candidatus Ruania gallistercoris</name>
    <dbReference type="NCBI Taxonomy" id="2838746"/>
    <lineage>
        <taxon>Bacteria</taxon>
        <taxon>Bacillati</taxon>
        <taxon>Actinomycetota</taxon>
        <taxon>Actinomycetes</taxon>
        <taxon>Micrococcales</taxon>
        <taxon>Ruaniaceae</taxon>
        <taxon>Ruania</taxon>
    </lineage>
</organism>
<keyword evidence="4" id="KW-0234">DNA repair</keyword>
<evidence type="ECO:0000256" key="3">
    <source>
        <dbReference type="ARBA" id="ARBA00022763"/>
    </source>
</evidence>
<evidence type="ECO:0000313" key="8">
    <source>
        <dbReference type="Proteomes" id="UP000824037"/>
    </source>
</evidence>
<dbReference type="Proteomes" id="UP000824037">
    <property type="component" value="Unassembled WGS sequence"/>
</dbReference>
<comment type="catalytic activity">
    <reaction evidence="1">
        <text>Hydrolysis of alkylated DNA, releasing 3-methyladenine, 3-methylguanine, 7-methylguanine and 7-methyladenine.</text>
        <dbReference type="EC" id="3.2.2.21"/>
    </reaction>
</comment>
<dbReference type="GO" id="GO:0006285">
    <property type="term" value="P:base-excision repair, AP site formation"/>
    <property type="evidence" value="ECO:0007669"/>
    <property type="project" value="TreeGrafter"/>
</dbReference>
<evidence type="ECO:0000259" key="5">
    <source>
        <dbReference type="SMART" id="SM00478"/>
    </source>
</evidence>
<dbReference type="SUPFAM" id="SSF48150">
    <property type="entry name" value="DNA-glycosylase"/>
    <property type="match status" value="1"/>
</dbReference>
<name>A0A9D2EGT1_9MICO</name>
<keyword evidence="3" id="KW-0227">DNA damage</keyword>
<evidence type="ECO:0000256" key="4">
    <source>
        <dbReference type="ARBA" id="ARBA00023204"/>
    </source>
</evidence>
<dbReference type="SMART" id="SM00478">
    <property type="entry name" value="ENDO3c"/>
    <property type="match status" value="1"/>
</dbReference>
<dbReference type="SMART" id="SM01009">
    <property type="entry name" value="AlkA_N"/>
    <property type="match status" value="1"/>
</dbReference>
<dbReference type="InterPro" id="IPR037046">
    <property type="entry name" value="AlkA_N_sf"/>
</dbReference>
<proteinExistence type="predicted"/>